<name>A0ABQ7J774_9APIC</name>
<dbReference type="EMBL" id="JADAQX010000603">
    <property type="protein sequence ID" value="KAF8819779.1"/>
    <property type="molecule type" value="Genomic_DNA"/>
</dbReference>
<gene>
    <name evidence="2" type="ORF">IE077_000649</name>
</gene>
<sequence>MEDDKEQTLRTRPPPQNEVGNASLYVREPLIQGLTFFAVSLSCVLYEVMGSHSFLLSKLKKIPVGAAVLFVYSGRALWSFLLRKIAEGRTLQMELKENTDLTGKFIVLTGGTSGIGKACAIQLVQWGATVIIGCRDIEKGTRALAEIANASGNENSSKLLSVYPLDLSELASVKKFAEQVLSLNVGINFLINNAGVMLPGGQVELSKDGYEQQFATNHLSHFLLTLLLLNNVKKNNGRIITLASLAHSSVDSKKVSTNSSHYEMFAYQCVIFSCKSVVRTLFDFDSVVEPLARNTNQTFKYYSISKLCNIWFTAELQRRLSLDSSTTATAYCCHPGVVRTDLFRDRGKFLAVLFKIVGHFFLKSAESGAATQLHLCAAPLESLYPGLYYDNCRPGLVTRAAVNPLKEQELWKLSERLVANYL</sequence>
<protein>
    <submittedName>
        <fullName evidence="2">Oxidoreductase, short chain dehydrogenase/reductase family protein</fullName>
    </submittedName>
</protein>
<organism evidence="2 3">
    <name type="scientific">Cardiosporidium cionae</name>
    <dbReference type="NCBI Taxonomy" id="476202"/>
    <lineage>
        <taxon>Eukaryota</taxon>
        <taxon>Sar</taxon>
        <taxon>Alveolata</taxon>
        <taxon>Apicomplexa</taxon>
        <taxon>Aconoidasida</taxon>
        <taxon>Nephromycida</taxon>
        <taxon>Cardiosporidium</taxon>
    </lineage>
</organism>
<reference evidence="2 3" key="1">
    <citation type="journal article" date="2020" name="bioRxiv">
        <title>Metabolic contributions of an alphaproteobacterial endosymbiont in the apicomplexan Cardiosporidium cionae.</title>
        <authorList>
            <person name="Hunter E.S."/>
            <person name="Paight C.J."/>
            <person name="Lane C.E."/>
        </authorList>
    </citation>
    <scope>NUCLEOTIDE SEQUENCE [LARGE SCALE GENOMIC DNA]</scope>
    <source>
        <strain evidence="2">ESH_2018</strain>
    </source>
</reference>
<evidence type="ECO:0000313" key="3">
    <source>
        <dbReference type="Proteomes" id="UP000823046"/>
    </source>
</evidence>
<accession>A0ABQ7J774</accession>
<dbReference type="InterPro" id="IPR036291">
    <property type="entry name" value="NAD(P)-bd_dom_sf"/>
</dbReference>
<evidence type="ECO:0000256" key="1">
    <source>
        <dbReference type="ARBA" id="ARBA00023002"/>
    </source>
</evidence>
<proteinExistence type="predicted"/>
<keyword evidence="3" id="KW-1185">Reference proteome</keyword>
<dbReference type="Proteomes" id="UP000823046">
    <property type="component" value="Unassembled WGS sequence"/>
</dbReference>
<keyword evidence="1" id="KW-0560">Oxidoreductase</keyword>
<dbReference type="Gene3D" id="3.40.50.720">
    <property type="entry name" value="NAD(P)-binding Rossmann-like Domain"/>
    <property type="match status" value="1"/>
</dbReference>
<dbReference type="SUPFAM" id="SSF51735">
    <property type="entry name" value="NAD(P)-binding Rossmann-fold domains"/>
    <property type="match status" value="1"/>
</dbReference>
<dbReference type="Pfam" id="PF00106">
    <property type="entry name" value="adh_short"/>
    <property type="match status" value="1"/>
</dbReference>
<dbReference type="InterPro" id="IPR002347">
    <property type="entry name" value="SDR_fam"/>
</dbReference>
<evidence type="ECO:0000313" key="2">
    <source>
        <dbReference type="EMBL" id="KAF8819779.1"/>
    </source>
</evidence>
<comment type="caution">
    <text evidence="2">The sequence shown here is derived from an EMBL/GenBank/DDBJ whole genome shotgun (WGS) entry which is preliminary data.</text>
</comment>
<dbReference type="PANTHER" id="PTHR43157:SF31">
    <property type="entry name" value="PHOSPHATIDYLINOSITOL-GLYCAN BIOSYNTHESIS CLASS F PROTEIN"/>
    <property type="match status" value="1"/>
</dbReference>
<dbReference type="PANTHER" id="PTHR43157">
    <property type="entry name" value="PHOSPHATIDYLINOSITOL-GLYCAN BIOSYNTHESIS CLASS F PROTEIN-RELATED"/>
    <property type="match status" value="1"/>
</dbReference>
<dbReference type="PRINTS" id="PR00081">
    <property type="entry name" value="GDHRDH"/>
</dbReference>